<dbReference type="EMBL" id="JAECZC010000055">
    <property type="protein sequence ID" value="MBH8564996.1"/>
    <property type="molecule type" value="Genomic_DNA"/>
</dbReference>
<dbReference type="RefSeq" id="WP_198126808.1">
    <property type="nucleotide sequence ID" value="NZ_JAECZC010000055.1"/>
</dbReference>
<proteinExistence type="predicted"/>
<protein>
    <submittedName>
        <fullName evidence="1">Uncharacterized protein</fullName>
    </submittedName>
</protein>
<comment type="caution">
    <text evidence="1">The sequence shown here is derived from an EMBL/GenBank/DDBJ whole genome shotgun (WGS) entry which is preliminary data.</text>
</comment>
<evidence type="ECO:0000313" key="1">
    <source>
        <dbReference type="EMBL" id="MBH8564996.1"/>
    </source>
</evidence>
<reference evidence="1 2" key="1">
    <citation type="journal article" date="2021" name="Int. J. Syst. Evol. Microbiol.">
        <title>Amazonocrinis nigriterrae gen. nov., sp. nov., Atlanticothrix silvestris gen. nov., sp. nov. and Dendronalium phyllosphericum gen. nov., sp. nov., nostocacean cyanobacteria from Brazilian environments.</title>
        <authorList>
            <person name="Alvarenga D.O."/>
            <person name="Andreote A.P.D."/>
            <person name="Branco L.H.Z."/>
            <person name="Delbaje E."/>
            <person name="Cruz R.B."/>
            <person name="Varani A.M."/>
            <person name="Fiore M.F."/>
        </authorList>
    </citation>
    <scope>NUCLEOTIDE SEQUENCE [LARGE SCALE GENOMIC DNA]</scope>
    <source>
        <strain evidence="1 2">CENA67</strain>
    </source>
</reference>
<dbReference type="AlphaFoldDB" id="A0A8J7LCS2"/>
<dbReference type="Proteomes" id="UP000632766">
    <property type="component" value="Unassembled WGS sequence"/>
</dbReference>
<organism evidence="1 2">
    <name type="scientific">Amazonocrinis nigriterrae CENA67</name>
    <dbReference type="NCBI Taxonomy" id="2794033"/>
    <lineage>
        <taxon>Bacteria</taxon>
        <taxon>Bacillati</taxon>
        <taxon>Cyanobacteriota</taxon>
        <taxon>Cyanophyceae</taxon>
        <taxon>Nostocales</taxon>
        <taxon>Nostocaceae</taxon>
        <taxon>Amazonocrinis</taxon>
        <taxon>Amazonocrinis nigriterrae</taxon>
    </lineage>
</organism>
<evidence type="ECO:0000313" key="2">
    <source>
        <dbReference type="Proteomes" id="UP000632766"/>
    </source>
</evidence>
<sequence>MQTTLTKPWAIFCTSDGQSKCVARFFNRQDAEDYLKFLCRRVPQHQFDVAYDKQELINNG</sequence>
<gene>
    <name evidence="1" type="ORF">I8748_22900</name>
</gene>
<accession>A0A8J7LCS2</accession>
<keyword evidence="2" id="KW-1185">Reference proteome</keyword>
<name>A0A8J7LCS2_9NOST</name>